<dbReference type="InterPro" id="IPR001841">
    <property type="entry name" value="Znf_RING"/>
</dbReference>
<dbReference type="GO" id="GO:0061630">
    <property type="term" value="F:ubiquitin protein ligase activity"/>
    <property type="evidence" value="ECO:0007669"/>
    <property type="project" value="TreeGrafter"/>
</dbReference>
<keyword evidence="3" id="KW-0862">Zinc</keyword>
<dbReference type="Pfam" id="PF02148">
    <property type="entry name" value="zf-UBP"/>
    <property type="match status" value="1"/>
</dbReference>
<keyword evidence="9" id="KW-1185">Reference proteome</keyword>
<evidence type="ECO:0000256" key="1">
    <source>
        <dbReference type="ARBA" id="ARBA00022723"/>
    </source>
</evidence>
<organism evidence="8 9">
    <name type="scientific">Zophobas morio</name>
    <dbReference type="NCBI Taxonomy" id="2755281"/>
    <lineage>
        <taxon>Eukaryota</taxon>
        <taxon>Metazoa</taxon>
        <taxon>Ecdysozoa</taxon>
        <taxon>Arthropoda</taxon>
        <taxon>Hexapoda</taxon>
        <taxon>Insecta</taxon>
        <taxon>Pterygota</taxon>
        <taxon>Neoptera</taxon>
        <taxon>Endopterygota</taxon>
        <taxon>Coleoptera</taxon>
        <taxon>Polyphaga</taxon>
        <taxon>Cucujiformia</taxon>
        <taxon>Tenebrionidae</taxon>
        <taxon>Zophobas</taxon>
    </lineage>
</organism>
<dbReference type="GO" id="GO:0008270">
    <property type="term" value="F:zinc ion binding"/>
    <property type="evidence" value="ECO:0007669"/>
    <property type="project" value="UniProtKB-KW"/>
</dbReference>
<dbReference type="InterPro" id="IPR001607">
    <property type="entry name" value="Znf_UBP"/>
</dbReference>
<evidence type="ECO:0000256" key="3">
    <source>
        <dbReference type="ARBA" id="ARBA00022833"/>
    </source>
</evidence>
<dbReference type="PROSITE" id="PS50271">
    <property type="entry name" value="ZF_UBP"/>
    <property type="match status" value="1"/>
</dbReference>
<feature type="non-terminal residue" evidence="8">
    <location>
        <position position="1"/>
    </location>
</feature>
<feature type="domain" description="UBP-type" evidence="7">
    <location>
        <begin position="102"/>
        <end position="195"/>
    </location>
</feature>
<sequence length="325" mass="37736">EQSKEIYLVLLQFRTQLSADDFFLAFNDVPYNLNSTLCHVLFVEKVEIVEGSCFDYYPPLGTTELPSCSVCLEFLDDQTTAIFTTLCNHSFHCQCIRAWKPRSCPVCRFSQSPQNRNECSSCGVHEGLWMCLVCGNIGCGRYLQRHSFEHFTLTQHTYAMDLQTQRVWDYAADNYVHRLVQSSEEGKLVEVSSAFASVEEKVDSLTLEYSHLLSAQMEEQKRYFTEQLELRSQDLTNKLSKSLEVNLQYWKKQKEAKEKLIAQNEQEIAELKSQVRDLMFFLETREKLKEDPELQDGKLIVVDKKTLPSKKKQKAGSWNKKTKEK</sequence>
<dbReference type="SUPFAM" id="SSF57850">
    <property type="entry name" value="RING/U-box"/>
    <property type="match status" value="1"/>
</dbReference>
<evidence type="ECO:0000313" key="9">
    <source>
        <dbReference type="Proteomes" id="UP001168821"/>
    </source>
</evidence>
<dbReference type="InterPro" id="IPR011422">
    <property type="entry name" value="BRAP2/ETP1_RRM"/>
</dbReference>
<keyword evidence="2 4" id="KW-0863">Zinc-finger</keyword>
<evidence type="ECO:0000259" key="7">
    <source>
        <dbReference type="PROSITE" id="PS50271"/>
    </source>
</evidence>
<dbReference type="PANTHER" id="PTHR24007:SF7">
    <property type="entry name" value="BRCA1-ASSOCIATED PROTEIN"/>
    <property type="match status" value="1"/>
</dbReference>
<dbReference type="CDD" id="cd16457">
    <property type="entry name" value="RING-H2_BRAP2"/>
    <property type="match status" value="1"/>
</dbReference>
<dbReference type="Pfam" id="PF07576">
    <property type="entry name" value="BRAP2"/>
    <property type="match status" value="1"/>
</dbReference>
<dbReference type="PROSITE" id="PS50089">
    <property type="entry name" value="ZF_RING_2"/>
    <property type="match status" value="1"/>
</dbReference>
<dbReference type="InterPro" id="IPR013083">
    <property type="entry name" value="Znf_RING/FYVE/PHD"/>
</dbReference>
<feature type="coiled-coil region" evidence="5">
    <location>
        <begin position="247"/>
        <end position="274"/>
    </location>
</feature>
<evidence type="ECO:0000313" key="8">
    <source>
        <dbReference type="EMBL" id="KAJ3639033.1"/>
    </source>
</evidence>
<reference evidence="8" key="1">
    <citation type="journal article" date="2023" name="G3 (Bethesda)">
        <title>Whole genome assemblies of Zophobas morio and Tenebrio molitor.</title>
        <authorList>
            <person name="Kaur S."/>
            <person name="Stinson S.A."/>
            <person name="diCenzo G.C."/>
        </authorList>
    </citation>
    <scope>NUCLEOTIDE SEQUENCE</scope>
    <source>
        <strain evidence="8">QUZm001</strain>
    </source>
</reference>
<protein>
    <recommendedName>
        <fullName evidence="10">BRCA1-associated protein</fullName>
    </recommendedName>
</protein>
<comment type="caution">
    <text evidence="8">The sequence shown here is derived from an EMBL/GenBank/DDBJ whole genome shotgun (WGS) entry which is preliminary data.</text>
</comment>
<dbReference type="InterPro" id="IPR047243">
    <property type="entry name" value="RING-H2_BRAP2"/>
</dbReference>
<dbReference type="SMART" id="SM00184">
    <property type="entry name" value="RING"/>
    <property type="match status" value="1"/>
</dbReference>
<evidence type="ECO:0000259" key="6">
    <source>
        <dbReference type="PROSITE" id="PS50089"/>
    </source>
</evidence>
<dbReference type="GO" id="GO:0005737">
    <property type="term" value="C:cytoplasm"/>
    <property type="evidence" value="ECO:0007669"/>
    <property type="project" value="TreeGrafter"/>
</dbReference>
<keyword evidence="1" id="KW-0479">Metal-binding</keyword>
<dbReference type="Proteomes" id="UP001168821">
    <property type="component" value="Unassembled WGS sequence"/>
</dbReference>
<dbReference type="AlphaFoldDB" id="A0AA38HJQ1"/>
<name>A0AA38HJQ1_9CUCU</name>
<evidence type="ECO:0008006" key="10">
    <source>
        <dbReference type="Google" id="ProtNLM"/>
    </source>
</evidence>
<feature type="domain" description="RING-type" evidence="6">
    <location>
        <begin position="68"/>
        <end position="108"/>
    </location>
</feature>
<dbReference type="PANTHER" id="PTHR24007">
    <property type="entry name" value="BRCA1-ASSOCIATED PROTEIN"/>
    <property type="match status" value="1"/>
</dbReference>
<dbReference type="SMART" id="SM00290">
    <property type="entry name" value="ZnF_UBP"/>
    <property type="match status" value="1"/>
</dbReference>
<keyword evidence="5" id="KW-0175">Coiled coil</keyword>
<dbReference type="GO" id="GO:0007265">
    <property type="term" value="P:Ras protein signal transduction"/>
    <property type="evidence" value="ECO:0007669"/>
    <property type="project" value="TreeGrafter"/>
</dbReference>
<evidence type="ECO:0000256" key="2">
    <source>
        <dbReference type="ARBA" id="ARBA00022771"/>
    </source>
</evidence>
<dbReference type="Gene3D" id="3.30.40.10">
    <property type="entry name" value="Zinc/RING finger domain, C3HC4 (zinc finger)"/>
    <property type="match status" value="2"/>
</dbReference>
<dbReference type="GO" id="GO:0016567">
    <property type="term" value="P:protein ubiquitination"/>
    <property type="evidence" value="ECO:0007669"/>
    <property type="project" value="TreeGrafter"/>
</dbReference>
<evidence type="ECO:0000256" key="5">
    <source>
        <dbReference type="SAM" id="Coils"/>
    </source>
</evidence>
<proteinExistence type="predicted"/>
<accession>A0AA38HJQ1</accession>
<dbReference type="Pfam" id="PF13639">
    <property type="entry name" value="zf-RING_2"/>
    <property type="match status" value="1"/>
</dbReference>
<dbReference type="EMBL" id="JALNTZ010000051">
    <property type="protein sequence ID" value="KAJ3639033.1"/>
    <property type="molecule type" value="Genomic_DNA"/>
</dbReference>
<evidence type="ECO:0000256" key="4">
    <source>
        <dbReference type="PROSITE-ProRule" id="PRU00502"/>
    </source>
</evidence>
<gene>
    <name evidence="8" type="ORF">Zmor_019072</name>
</gene>